<organism evidence="1 2">
    <name type="scientific">Mucilaginibacter pedocola</name>
    <dbReference type="NCBI Taxonomy" id="1792845"/>
    <lineage>
        <taxon>Bacteria</taxon>
        <taxon>Pseudomonadati</taxon>
        <taxon>Bacteroidota</taxon>
        <taxon>Sphingobacteriia</taxon>
        <taxon>Sphingobacteriales</taxon>
        <taxon>Sphingobacteriaceae</taxon>
        <taxon>Mucilaginibacter</taxon>
    </lineage>
</organism>
<comment type="caution">
    <text evidence="1">The sequence shown here is derived from an EMBL/GenBank/DDBJ whole genome shotgun (WGS) entry which is preliminary data.</text>
</comment>
<accession>A0A1S9P8U6</accession>
<dbReference type="AlphaFoldDB" id="A0A1S9P8U6"/>
<dbReference type="Proteomes" id="UP000189739">
    <property type="component" value="Unassembled WGS sequence"/>
</dbReference>
<protein>
    <submittedName>
        <fullName evidence="1">Uncharacterized protein</fullName>
    </submittedName>
</protein>
<reference evidence="1 2" key="1">
    <citation type="submission" date="2016-07" db="EMBL/GenBank/DDBJ databases">
        <title>Genomic analysis of zinc-resistant bacterium Mucilaginibacter pedocola TBZ30.</title>
        <authorList>
            <person name="Huang J."/>
            <person name="Tang J."/>
        </authorList>
    </citation>
    <scope>NUCLEOTIDE SEQUENCE [LARGE SCALE GENOMIC DNA]</scope>
    <source>
        <strain evidence="1 2">TBZ30</strain>
    </source>
</reference>
<dbReference type="STRING" id="1792845.BC343_14870"/>
<name>A0A1S9P8U6_9SPHI</name>
<keyword evidence="2" id="KW-1185">Reference proteome</keyword>
<evidence type="ECO:0000313" key="1">
    <source>
        <dbReference type="EMBL" id="OOQ57381.1"/>
    </source>
</evidence>
<gene>
    <name evidence="1" type="ORF">BC343_14870</name>
</gene>
<evidence type="ECO:0000313" key="2">
    <source>
        <dbReference type="Proteomes" id="UP000189739"/>
    </source>
</evidence>
<sequence length="211" mass="23535">MVSGNDEGTWNAMAGYRRLTENGNDDLRAVWVQGLLHPTEKVISSSTEGSWTPFPGYKLIDDNSLAVTWDTEGRGYNDLHIFSSSSPDDYIAYPGYEFVDDGNNLQTQWKMGLQNYLHPEQVSGVNEGEWLTDPNYTPPDNRASGFWQSFFSLVGAAVNNKIEEKVGENPLSGAVDDGLKRSFFNGVGKMITNDNDDPYNGVKPSKKHINW</sequence>
<dbReference type="EMBL" id="MBTF01000036">
    <property type="protein sequence ID" value="OOQ57381.1"/>
    <property type="molecule type" value="Genomic_DNA"/>
</dbReference>
<proteinExistence type="predicted"/>